<evidence type="ECO:0000313" key="7">
    <source>
        <dbReference type="EMBL" id="PLB44331.1"/>
    </source>
</evidence>
<dbReference type="SUPFAM" id="SSF57667">
    <property type="entry name" value="beta-beta-alpha zinc fingers"/>
    <property type="match status" value="4"/>
</dbReference>
<feature type="domain" description="C2H2-type" evidence="6">
    <location>
        <begin position="129"/>
        <end position="158"/>
    </location>
</feature>
<dbReference type="AlphaFoldDB" id="A0A2I2FUP9"/>
<dbReference type="STRING" id="1392250.A0A2I2FUP9"/>
<dbReference type="PROSITE" id="PS50157">
    <property type="entry name" value="ZINC_FINGER_C2H2_2"/>
    <property type="match status" value="4"/>
</dbReference>
<keyword evidence="1" id="KW-0479">Metal-binding</keyword>
<dbReference type="VEuPathDB" id="FungiDB:P170DRAFT_503010"/>
<evidence type="ECO:0000313" key="8">
    <source>
        <dbReference type="Proteomes" id="UP000234275"/>
    </source>
</evidence>
<feature type="domain" description="C2H2-type" evidence="6">
    <location>
        <begin position="40"/>
        <end position="64"/>
    </location>
</feature>
<organism evidence="7 8">
    <name type="scientific">Aspergillus steynii IBT 23096</name>
    <dbReference type="NCBI Taxonomy" id="1392250"/>
    <lineage>
        <taxon>Eukaryota</taxon>
        <taxon>Fungi</taxon>
        <taxon>Dikarya</taxon>
        <taxon>Ascomycota</taxon>
        <taxon>Pezizomycotina</taxon>
        <taxon>Eurotiomycetes</taxon>
        <taxon>Eurotiomycetidae</taxon>
        <taxon>Eurotiales</taxon>
        <taxon>Aspergillaceae</taxon>
        <taxon>Aspergillus</taxon>
        <taxon>Aspergillus subgen. Circumdati</taxon>
    </lineage>
</organism>
<dbReference type="GO" id="GO:0005634">
    <property type="term" value="C:nucleus"/>
    <property type="evidence" value="ECO:0007669"/>
    <property type="project" value="TreeGrafter"/>
</dbReference>
<dbReference type="PANTHER" id="PTHR24409">
    <property type="entry name" value="ZINC FINGER PROTEIN 142"/>
    <property type="match status" value="1"/>
</dbReference>
<keyword evidence="2" id="KW-0677">Repeat</keyword>
<dbReference type="Pfam" id="PF12171">
    <property type="entry name" value="zf-C2H2_jaz"/>
    <property type="match status" value="1"/>
</dbReference>
<feature type="domain" description="C2H2-type" evidence="6">
    <location>
        <begin position="69"/>
        <end position="93"/>
    </location>
</feature>
<dbReference type="InterPro" id="IPR013087">
    <property type="entry name" value="Znf_C2H2_type"/>
</dbReference>
<comment type="caution">
    <text evidence="7">The sequence shown here is derived from an EMBL/GenBank/DDBJ whole genome shotgun (WGS) entry which is preliminary data.</text>
</comment>
<dbReference type="EMBL" id="MSFO01000009">
    <property type="protein sequence ID" value="PLB44331.1"/>
    <property type="molecule type" value="Genomic_DNA"/>
</dbReference>
<evidence type="ECO:0000256" key="4">
    <source>
        <dbReference type="ARBA" id="ARBA00022833"/>
    </source>
</evidence>
<accession>A0A2I2FUP9</accession>
<dbReference type="GO" id="GO:0000981">
    <property type="term" value="F:DNA-binding transcription factor activity, RNA polymerase II-specific"/>
    <property type="evidence" value="ECO:0007669"/>
    <property type="project" value="TreeGrafter"/>
</dbReference>
<keyword evidence="3 5" id="KW-0863">Zinc-finger</keyword>
<dbReference type="InterPro" id="IPR022755">
    <property type="entry name" value="Znf_C2H2_jaz"/>
</dbReference>
<dbReference type="PANTHER" id="PTHR24409:SF356">
    <property type="entry name" value="C2H2 FINGER DOMAIN TRANSCRIPTION FACTOR (EUROFUNG)"/>
    <property type="match status" value="1"/>
</dbReference>
<evidence type="ECO:0000256" key="3">
    <source>
        <dbReference type="ARBA" id="ARBA00022771"/>
    </source>
</evidence>
<dbReference type="RefSeq" id="XP_024699633.1">
    <property type="nucleotide sequence ID" value="XM_024854192.1"/>
</dbReference>
<dbReference type="OrthoDB" id="6077919at2759"/>
<gene>
    <name evidence="7" type="ORF">P170DRAFT_503010</name>
</gene>
<evidence type="ECO:0000256" key="1">
    <source>
        <dbReference type="ARBA" id="ARBA00022723"/>
    </source>
</evidence>
<dbReference type="GeneID" id="36561898"/>
<dbReference type="Gene3D" id="3.30.160.60">
    <property type="entry name" value="Classic Zinc Finger"/>
    <property type="match status" value="4"/>
</dbReference>
<evidence type="ECO:0000259" key="6">
    <source>
        <dbReference type="PROSITE" id="PS50157"/>
    </source>
</evidence>
<dbReference type="PROSITE" id="PS00028">
    <property type="entry name" value="ZINC_FINGER_C2H2_1"/>
    <property type="match status" value="5"/>
</dbReference>
<dbReference type="SMART" id="SM00355">
    <property type="entry name" value="ZnF_C2H2"/>
    <property type="match status" value="6"/>
</dbReference>
<reference evidence="7 8" key="1">
    <citation type="submission" date="2016-12" db="EMBL/GenBank/DDBJ databases">
        <title>The genomes of Aspergillus section Nigri reveals drivers in fungal speciation.</title>
        <authorList>
            <consortium name="DOE Joint Genome Institute"/>
            <person name="Vesth T.C."/>
            <person name="Nybo J."/>
            <person name="Theobald S."/>
            <person name="Brandl J."/>
            <person name="Frisvad J.C."/>
            <person name="Nielsen K.F."/>
            <person name="Lyhne E.K."/>
            <person name="Kogle M.E."/>
            <person name="Kuo A."/>
            <person name="Riley R."/>
            <person name="Clum A."/>
            <person name="Nolan M."/>
            <person name="Lipzen A."/>
            <person name="Salamov A."/>
            <person name="Henrissat B."/>
            <person name="Wiebenga A."/>
            <person name="De Vries R.P."/>
            <person name="Grigoriev I.V."/>
            <person name="Mortensen U.H."/>
            <person name="Andersen M.R."/>
            <person name="Baker S.E."/>
        </authorList>
    </citation>
    <scope>NUCLEOTIDE SEQUENCE [LARGE SCALE GENOMIC DNA]</scope>
    <source>
        <strain evidence="7 8">IBT 23096</strain>
    </source>
</reference>
<dbReference type="Proteomes" id="UP000234275">
    <property type="component" value="Unassembled WGS sequence"/>
</dbReference>
<protein>
    <recommendedName>
        <fullName evidence="6">C2H2-type domain-containing protein</fullName>
    </recommendedName>
</protein>
<dbReference type="GO" id="GO:0000977">
    <property type="term" value="F:RNA polymerase II transcription regulatory region sequence-specific DNA binding"/>
    <property type="evidence" value="ECO:0007669"/>
    <property type="project" value="TreeGrafter"/>
</dbReference>
<keyword evidence="4" id="KW-0862">Zinc</keyword>
<evidence type="ECO:0000256" key="2">
    <source>
        <dbReference type="ARBA" id="ARBA00022737"/>
    </source>
</evidence>
<dbReference type="InterPro" id="IPR036236">
    <property type="entry name" value="Znf_C2H2_sf"/>
</dbReference>
<feature type="domain" description="C2H2-type" evidence="6">
    <location>
        <begin position="11"/>
        <end position="35"/>
    </location>
</feature>
<dbReference type="GO" id="GO:0008270">
    <property type="term" value="F:zinc ion binding"/>
    <property type="evidence" value="ECO:0007669"/>
    <property type="project" value="UniProtKB-KW"/>
</dbReference>
<sequence>MNALDHWAPTYECETCDRTFRSSSACDQHMDAKDHWAPTYECETCSKEFFSEQARAQHMNALDHWAPTYECETCDRTFRSSSACDQHMNDLNHWAPTFECETCDRIFKSSICTQSAAAQNVKQTGQYNVYCRQCDRTFKDENSLKMHLNSATHRGRTIVCPFCQTWYTTPSGLTHHLEKAACPSAPALNIETIHEMIRKRDPKGIITMKGIGWYPQQKKSYSASGLAYNGSYWECYICHREFETIKSLNQHLNSPAHQQVLYHCPNYTSQCGRQFTALGALFNHLESEVCSFMRFEKVQIHVEDVISGRGRIAF</sequence>
<name>A0A2I2FUP9_9EURO</name>
<evidence type="ECO:0000256" key="5">
    <source>
        <dbReference type="PROSITE-ProRule" id="PRU00042"/>
    </source>
</evidence>
<keyword evidence="8" id="KW-1185">Reference proteome</keyword>
<proteinExistence type="predicted"/>
<dbReference type="Pfam" id="PF12874">
    <property type="entry name" value="zf-met"/>
    <property type="match status" value="4"/>
</dbReference>